<dbReference type="Proteomes" id="UP000283734">
    <property type="component" value="Unassembled WGS sequence"/>
</dbReference>
<protein>
    <recommendedName>
        <fullName evidence="5">Homoserine dehydrogenase</fullName>
        <ecNumber evidence="4">1.1.1.3</ecNumber>
    </recommendedName>
</protein>
<keyword evidence="6" id="KW-0028">Amino-acid biosynthesis</keyword>
<dbReference type="FunFam" id="3.30.360.10:FF:000005">
    <property type="entry name" value="Homoserine dehydrogenase"/>
    <property type="match status" value="1"/>
</dbReference>
<dbReference type="SUPFAM" id="SSF55347">
    <property type="entry name" value="Glyceraldehyde-3-phosphate dehydrogenase-like, C-terminal domain"/>
    <property type="match status" value="1"/>
</dbReference>
<comment type="pathway">
    <text evidence="2">Amino-acid biosynthesis; L-methionine biosynthesis via de novo pathway; L-homoserine from L-aspartate: step 3/3.</text>
</comment>
<accession>A0A418Y1T7</accession>
<dbReference type="AlphaFoldDB" id="A0A418Y1T7"/>
<dbReference type="GO" id="GO:0050661">
    <property type="term" value="F:NADP binding"/>
    <property type="evidence" value="ECO:0007669"/>
    <property type="project" value="InterPro"/>
</dbReference>
<comment type="pathway">
    <text evidence="1">Amino-acid biosynthesis; L-threonine biosynthesis; L-threonine from L-aspartate: step 3/5.</text>
</comment>
<proteinExistence type="inferred from homology"/>
<keyword evidence="7" id="KW-0791">Threonine biosynthesis</keyword>
<evidence type="ECO:0000256" key="4">
    <source>
        <dbReference type="ARBA" id="ARBA00013213"/>
    </source>
</evidence>
<keyword evidence="10" id="KW-0486">Methionine biosynthesis</keyword>
<gene>
    <name evidence="16" type="ORF">D4A39_01180</name>
</gene>
<dbReference type="NCBIfam" id="NF004976">
    <property type="entry name" value="PRK06349.1"/>
    <property type="match status" value="1"/>
</dbReference>
<comment type="caution">
    <text evidence="16">The sequence shown here is derived from an EMBL/GenBank/DDBJ whole genome shotgun (WGS) entry which is preliminary data.</text>
</comment>
<dbReference type="Gene3D" id="3.40.50.720">
    <property type="entry name" value="NAD(P)-binding Rossmann-like Domain"/>
    <property type="match status" value="1"/>
</dbReference>
<dbReference type="PROSITE" id="PS01042">
    <property type="entry name" value="HOMOSER_DHGENASE"/>
    <property type="match status" value="1"/>
</dbReference>
<feature type="binding site" evidence="13">
    <location>
        <position position="188"/>
    </location>
    <ligand>
        <name>L-homoserine</name>
        <dbReference type="ChEBI" id="CHEBI:57476"/>
    </ligand>
</feature>
<dbReference type="InterPro" id="IPR036291">
    <property type="entry name" value="NAD(P)-bd_dom_sf"/>
</dbReference>
<evidence type="ECO:0000259" key="15">
    <source>
        <dbReference type="PROSITE" id="PS51671"/>
    </source>
</evidence>
<dbReference type="CDD" id="cd04881">
    <property type="entry name" value="ACT_HSDH-Hom"/>
    <property type="match status" value="1"/>
</dbReference>
<dbReference type="PROSITE" id="PS51671">
    <property type="entry name" value="ACT"/>
    <property type="match status" value="1"/>
</dbReference>
<evidence type="ECO:0000256" key="11">
    <source>
        <dbReference type="ARBA" id="ARBA00049031"/>
    </source>
</evidence>
<dbReference type="InterPro" id="IPR005106">
    <property type="entry name" value="Asp/hSer_DH_NAD-bd"/>
</dbReference>
<feature type="domain" description="ACT" evidence="15">
    <location>
        <begin position="353"/>
        <end position="433"/>
    </location>
</feature>
<feature type="active site" description="Proton donor" evidence="12">
    <location>
        <position position="203"/>
    </location>
</feature>
<dbReference type="PIRSF" id="PIRSF000098">
    <property type="entry name" value="Homoser_dehydrog"/>
    <property type="match status" value="1"/>
</dbReference>
<dbReference type="GO" id="GO:0009086">
    <property type="term" value="P:methionine biosynthetic process"/>
    <property type="evidence" value="ECO:0007669"/>
    <property type="project" value="UniProtKB-KW"/>
</dbReference>
<dbReference type="Pfam" id="PF01842">
    <property type="entry name" value="ACT"/>
    <property type="match status" value="1"/>
</dbReference>
<name>A0A418Y1T7_9GAMM</name>
<evidence type="ECO:0000256" key="13">
    <source>
        <dbReference type="PIRSR" id="PIRSR000098-2"/>
    </source>
</evidence>
<reference evidence="16 17" key="1">
    <citation type="submission" date="2018-09" db="EMBL/GenBank/DDBJ databases">
        <title>Alcanivorax profundi sp. nov., isolated from 1000 m-depth seawater of the Mariana Trench.</title>
        <authorList>
            <person name="Liu J."/>
        </authorList>
    </citation>
    <scope>NUCLEOTIDE SEQUENCE [LARGE SCALE GENOMIC DNA]</scope>
    <source>
        <strain evidence="16 17">MTEO17</strain>
    </source>
</reference>
<evidence type="ECO:0000313" key="17">
    <source>
        <dbReference type="Proteomes" id="UP000283734"/>
    </source>
</evidence>
<dbReference type="EC" id="1.1.1.3" evidence="4"/>
<evidence type="ECO:0000256" key="9">
    <source>
        <dbReference type="ARBA" id="ARBA00023002"/>
    </source>
</evidence>
<evidence type="ECO:0000256" key="3">
    <source>
        <dbReference type="ARBA" id="ARBA00006753"/>
    </source>
</evidence>
<evidence type="ECO:0000256" key="5">
    <source>
        <dbReference type="ARBA" id="ARBA00013376"/>
    </source>
</evidence>
<evidence type="ECO:0000256" key="2">
    <source>
        <dbReference type="ARBA" id="ARBA00005062"/>
    </source>
</evidence>
<comment type="similarity">
    <text evidence="3 14">Belongs to the homoserine dehydrogenase family.</text>
</comment>
<sequence>MKPVKVGIAGLGTVGSGTVNVLKRNARDIARRVGRPIEITHIGARRDNPACETDGIRLSRDIFAVASDPDIDILVELIGGTDTARELVLTAIRNGKHIVTANKALIAEHGNEIFQAAQDNGVDVAFEASVAGGIPILKSLGEGLAANHIHWLSGIINGTGNFILTEMEEGGRDFNDVLAEAQQLGYAEADPTFDVEGIDAAHKLTILASIAFGIPLQFSKVYTEGISRITTEDVASAAHFGYRIKHLGIAKDTGNGIELRVHPTLIPKEAMLSAVNGVMNAVMVNGDAVGPTLFYGAGAGAEPTASAVVADIIELGRALTVDHDERVPYLGFHTDHMSDEPILTIDDVTCCFYLRLHVQDQRGVLADITRILSDNNVSIDAMVQREVDQGLVPIVMMTHEVREGDMNAALDKIAALETVDSDIMRIRVESLDA</sequence>
<dbReference type="SUPFAM" id="SSF51735">
    <property type="entry name" value="NAD(P)-binding Rossmann-fold domains"/>
    <property type="match status" value="1"/>
</dbReference>
<feature type="binding site" evidence="13">
    <location>
        <begin position="9"/>
        <end position="16"/>
    </location>
    <ligand>
        <name>NADP(+)</name>
        <dbReference type="ChEBI" id="CHEBI:58349"/>
    </ligand>
</feature>
<dbReference type="InterPro" id="IPR019811">
    <property type="entry name" value="HDH_CS"/>
</dbReference>
<keyword evidence="17" id="KW-1185">Reference proteome</keyword>
<dbReference type="PANTHER" id="PTHR43331">
    <property type="entry name" value="HOMOSERINE DEHYDROGENASE"/>
    <property type="match status" value="1"/>
</dbReference>
<dbReference type="Pfam" id="PF00742">
    <property type="entry name" value="Homoserine_dh"/>
    <property type="match status" value="1"/>
</dbReference>
<evidence type="ECO:0000256" key="10">
    <source>
        <dbReference type="ARBA" id="ARBA00023167"/>
    </source>
</evidence>
<dbReference type="UniPathway" id="UPA00051">
    <property type="reaction ID" value="UER00465"/>
</dbReference>
<dbReference type="InterPro" id="IPR002912">
    <property type="entry name" value="ACT_dom"/>
</dbReference>
<evidence type="ECO:0000313" key="16">
    <source>
        <dbReference type="EMBL" id="RJG19508.1"/>
    </source>
</evidence>
<dbReference type="InterPro" id="IPR045865">
    <property type="entry name" value="ACT-like_dom_sf"/>
</dbReference>
<dbReference type="Pfam" id="PF03447">
    <property type="entry name" value="NAD_binding_3"/>
    <property type="match status" value="1"/>
</dbReference>
<dbReference type="GO" id="GO:0009088">
    <property type="term" value="P:threonine biosynthetic process"/>
    <property type="evidence" value="ECO:0007669"/>
    <property type="project" value="UniProtKB-UniPathway"/>
</dbReference>
<dbReference type="InterPro" id="IPR001342">
    <property type="entry name" value="HDH_cat"/>
</dbReference>
<evidence type="ECO:0000256" key="14">
    <source>
        <dbReference type="RuleBase" id="RU004171"/>
    </source>
</evidence>
<evidence type="ECO:0000256" key="7">
    <source>
        <dbReference type="ARBA" id="ARBA00022697"/>
    </source>
</evidence>
<comment type="catalytic activity">
    <reaction evidence="11">
        <text>L-homoserine + NAD(+) = L-aspartate 4-semialdehyde + NADH + H(+)</text>
        <dbReference type="Rhea" id="RHEA:15757"/>
        <dbReference type="ChEBI" id="CHEBI:15378"/>
        <dbReference type="ChEBI" id="CHEBI:57476"/>
        <dbReference type="ChEBI" id="CHEBI:57540"/>
        <dbReference type="ChEBI" id="CHEBI:57945"/>
        <dbReference type="ChEBI" id="CHEBI:537519"/>
        <dbReference type="EC" id="1.1.1.3"/>
    </reaction>
    <physiologicalReaction direction="right-to-left" evidence="11">
        <dbReference type="Rhea" id="RHEA:15759"/>
    </physiologicalReaction>
</comment>
<dbReference type="Gene3D" id="3.30.70.260">
    <property type="match status" value="1"/>
</dbReference>
<evidence type="ECO:0000256" key="6">
    <source>
        <dbReference type="ARBA" id="ARBA00022605"/>
    </source>
</evidence>
<feature type="binding site" evidence="13">
    <location>
        <position position="103"/>
    </location>
    <ligand>
        <name>NADPH</name>
        <dbReference type="ChEBI" id="CHEBI:57783"/>
    </ligand>
</feature>
<dbReference type="PANTHER" id="PTHR43331:SF1">
    <property type="entry name" value="HOMOSERINE DEHYDROGENASE"/>
    <property type="match status" value="1"/>
</dbReference>
<keyword evidence="8 13" id="KW-0521">NADP</keyword>
<dbReference type="InterPro" id="IPR016204">
    <property type="entry name" value="HDH"/>
</dbReference>
<dbReference type="FunFam" id="3.30.70.260:FF:000030">
    <property type="entry name" value="Homoserine dehydrogenase"/>
    <property type="match status" value="1"/>
</dbReference>
<evidence type="ECO:0000256" key="8">
    <source>
        <dbReference type="ARBA" id="ARBA00022857"/>
    </source>
</evidence>
<dbReference type="Gene3D" id="3.30.360.10">
    <property type="entry name" value="Dihydrodipicolinate Reductase, domain 2"/>
    <property type="match status" value="1"/>
</dbReference>
<keyword evidence="9 16" id="KW-0560">Oxidoreductase</keyword>
<dbReference type="UniPathway" id="UPA00050">
    <property type="reaction ID" value="UER00063"/>
</dbReference>
<organism evidence="16 17">
    <name type="scientific">Alcanivorax profundi</name>
    <dbReference type="NCBI Taxonomy" id="2338368"/>
    <lineage>
        <taxon>Bacteria</taxon>
        <taxon>Pseudomonadati</taxon>
        <taxon>Pseudomonadota</taxon>
        <taxon>Gammaproteobacteria</taxon>
        <taxon>Oceanospirillales</taxon>
        <taxon>Alcanivoracaceae</taxon>
        <taxon>Alcanivorax</taxon>
    </lineage>
</organism>
<dbReference type="RefSeq" id="WP_022985646.1">
    <property type="nucleotide sequence ID" value="NZ_CAXGPP010000009.1"/>
</dbReference>
<dbReference type="OrthoDB" id="9808167at2"/>
<dbReference type="SUPFAM" id="SSF55021">
    <property type="entry name" value="ACT-like"/>
    <property type="match status" value="1"/>
</dbReference>
<evidence type="ECO:0000256" key="12">
    <source>
        <dbReference type="PIRSR" id="PIRSR000098-1"/>
    </source>
</evidence>
<dbReference type="GO" id="GO:0004412">
    <property type="term" value="F:homoserine dehydrogenase activity"/>
    <property type="evidence" value="ECO:0007669"/>
    <property type="project" value="UniProtKB-EC"/>
</dbReference>
<evidence type="ECO:0000256" key="1">
    <source>
        <dbReference type="ARBA" id="ARBA00005056"/>
    </source>
</evidence>
<dbReference type="EMBL" id="QYYA01000001">
    <property type="protein sequence ID" value="RJG19508.1"/>
    <property type="molecule type" value="Genomic_DNA"/>
</dbReference>